<dbReference type="GO" id="GO:0005886">
    <property type="term" value="C:plasma membrane"/>
    <property type="evidence" value="ECO:0007669"/>
    <property type="project" value="UniProtKB-SubCell"/>
</dbReference>
<comment type="similarity">
    <text evidence="2">Belongs to the autoinducer-2 exporter (AI-2E) (TC 2.A.86) family.</text>
</comment>
<evidence type="ECO:0000256" key="5">
    <source>
        <dbReference type="ARBA" id="ARBA00022692"/>
    </source>
</evidence>
<feature type="region of interest" description="Disordered" evidence="8">
    <location>
        <begin position="361"/>
        <end position="465"/>
    </location>
</feature>
<feature type="transmembrane region" description="Helical" evidence="9">
    <location>
        <begin position="17"/>
        <end position="35"/>
    </location>
</feature>
<dbReference type="PANTHER" id="PTHR21716">
    <property type="entry name" value="TRANSMEMBRANE PROTEIN"/>
    <property type="match status" value="1"/>
</dbReference>
<dbReference type="Pfam" id="PF01594">
    <property type="entry name" value="AI-2E_transport"/>
    <property type="match status" value="1"/>
</dbReference>
<feature type="transmembrane region" description="Helical" evidence="9">
    <location>
        <begin position="211"/>
        <end position="233"/>
    </location>
</feature>
<proteinExistence type="inferred from homology"/>
<dbReference type="EMBL" id="BMXF01000001">
    <property type="protein sequence ID" value="GHB51850.1"/>
    <property type="molecule type" value="Genomic_DNA"/>
</dbReference>
<keyword evidence="7 9" id="KW-0472">Membrane</keyword>
<feature type="transmembrane region" description="Helical" evidence="9">
    <location>
        <begin position="310"/>
        <end position="337"/>
    </location>
</feature>
<evidence type="ECO:0000313" key="10">
    <source>
        <dbReference type="EMBL" id="GHB51850.1"/>
    </source>
</evidence>
<accession>A0A8J3D028</accession>
<dbReference type="AlphaFoldDB" id="A0A8J3D028"/>
<feature type="compositionally biased region" description="Basic residues" evidence="8">
    <location>
        <begin position="378"/>
        <end position="395"/>
    </location>
</feature>
<keyword evidence="11" id="KW-1185">Reference proteome</keyword>
<feature type="transmembrane region" description="Helical" evidence="9">
    <location>
        <begin position="239"/>
        <end position="262"/>
    </location>
</feature>
<evidence type="ECO:0000256" key="6">
    <source>
        <dbReference type="ARBA" id="ARBA00022989"/>
    </source>
</evidence>
<evidence type="ECO:0008006" key="12">
    <source>
        <dbReference type="Google" id="ProtNLM"/>
    </source>
</evidence>
<evidence type="ECO:0000313" key="11">
    <source>
        <dbReference type="Proteomes" id="UP000598271"/>
    </source>
</evidence>
<feature type="compositionally biased region" description="Basic residues" evidence="8">
    <location>
        <begin position="435"/>
        <end position="447"/>
    </location>
</feature>
<evidence type="ECO:0000256" key="7">
    <source>
        <dbReference type="ARBA" id="ARBA00023136"/>
    </source>
</evidence>
<evidence type="ECO:0000256" key="1">
    <source>
        <dbReference type="ARBA" id="ARBA00004651"/>
    </source>
</evidence>
<dbReference type="RefSeq" id="WP_189562260.1">
    <property type="nucleotide sequence ID" value="NZ_BMXF01000001.1"/>
</dbReference>
<feature type="transmembrane region" description="Helical" evidence="9">
    <location>
        <begin position="70"/>
        <end position="91"/>
    </location>
</feature>
<feature type="compositionally biased region" description="Basic and acidic residues" evidence="8">
    <location>
        <begin position="361"/>
        <end position="377"/>
    </location>
</feature>
<keyword evidence="3" id="KW-0813">Transport</keyword>
<dbReference type="PANTHER" id="PTHR21716:SF53">
    <property type="entry name" value="PERMEASE PERM-RELATED"/>
    <property type="match status" value="1"/>
</dbReference>
<evidence type="ECO:0000256" key="8">
    <source>
        <dbReference type="SAM" id="MobiDB-lite"/>
    </source>
</evidence>
<name>A0A8J3D028_9BACT</name>
<organism evidence="10 11">
    <name type="scientific">Persicitalea jodogahamensis</name>
    <dbReference type="NCBI Taxonomy" id="402147"/>
    <lineage>
        <taxon>Bacteria</taxon>
        <taxon>Pseudomonadati</taxon>
        <taxon>Bacteroidota</taxon>
        <taxon>Cytophagia</taxon>
        <taxon>Cytophagales</taxon>
        <taxon>Spirosomataceae</taxon>
        <taxon>Persicitalea</taxon>
    </lineage>
</organism>
<dbReference type="InterPro" id="IPR002549">
    <property type="entry name" value="AI-2E-like"/>
</dbReference>
<comment type="caution">
    <text evidence="10">The sequence shown here is derived from an EMBL/GenBank/DDBJ whole genome shotgun (WGS) entry which is preliminary data.</text>
</comment>
<feature type="transmembrane region" description="Helical" evidence="9">
    <location>
        <begin position="154"/>
        <end position="177"/>
    </location>
</feature>
<keyword evidence="5 9" id="KW-0812">Transmembrane</keyword>
<gene>
    <name evidence="10" type="ORF">GCM10007390_00530</name>
</gene>
<sequence>MNSSAETVAHKGKKRPAYIKSAAILVTLIAGVYILHALHETLIPLLFAVLVSILLFPVCERLERWKFPRILAIILSILLFIVIIAALIWLVTIQVGAFADEIPRLTQKAEVLLEQTTAMVERYFNVSRTEQVSRAKGYLINALAESRTTLLNTVMATTGTLATATLVPLYVFFFLLYRDFFRRFVHKAFHKVPKYKLNTILNKIYEVIQSYLAGLVLVIFIVGVLNTIGLLILGIDYAVFFGFLAAFLILIPYIGILIGSLFPALMSIITEDSAWYAAGVIGVMSFVQFLEGNFITPNIVGSKVSINPLAAIVMLLLGGQLWGLPGLILALPLTAILKVILDANKSTEPFGFLLGEPGKEVQEEKEKERVQVQEVRENRRRPGNPQRSKRKPRSKTQKEDKGFEVTPVDEPLSIAKEALEGTDLVIKTAENKPNPPKRRRPQRRKPRPGNDGNPGAPKNSGDQDS</sequence>
<evidence type="ECO:0000256" key="9">
    <source>
        <dbReference type="SAM" id="Phobius"/>
    </source>
</evidence>
<reference evidence="10 11" key="1">
    <citation type="journal article" date="2014" name="Int. J. Syst. Evol. Microbiol.">
        <title>Complete genome sequence of Corynebacterium casei LMG S-19264T (=DSM 44701T), isolated from a smear-ripened cheese.</title>
        <authorList>
            <consortium name="US DOE Joint Genome Institute (JGI-PGF)"/>
            <person name="Walter F."/>
            <person name="Albersmeier A."/>
            <person name="Kalinowski J."/>
            <person name="Ruckert C."/>
        </authorList>
    </citation>
    <scope>NUCLEOTIDE SEQUENCE [LARGE SCALE GENOMIC DNA]</scope>
    <source>
        <strain evidence="10 11">KCTC 12866</strain>
    </source>
</reference>
<dbReference type="GO" id="GO:0055085">
    <property type="term" value="P:transmembrane transport"/>
    <property type="evidence" value="ECO:0007669"/>
    <property type="project" value="TreeGrafter"/>
</dbReference>
<evidence type="ECO:0000256" key="2">
    <source>
        <dbReference type="ARBA" id="ARBA00009773"/>
    </source>
</evidence>
<evidence type="ECO:0000256" key="3">
    <source>
        <dbReference type="ARBA" id="ARBA00022448"/>
    </source>
</evidence>
<comment type="subcellular location">
    <subcellularLocation>
        <location evidence="1">Cell membrane</location>
        <topology evidence="1">Multi-pass membrane protein</topology>
    </subcellularLocation>
</comment>
<feature type="transmembrane region" description="Helical" evidence="9">
    <location>
        <begin position="274"/>
        <end position="290"/>
    </location>
</feature>
<dbReference type="Proteomes" id="UP000598271">
    <property type="component" value="Unassembled WGS sequence"/>
</dbReference>
<keyword evidence="6 9" id="KW-1133">Transmembrane helix</keyword>
<feature type="transmembrane region" description="Helical" evidence="9">
    <location>
        <begin position="41"/>
        <end position="58"/>
    </location>
</feature>
<keyword evidence="4" id="KW-1003">Cell membrane</keyword>
<protein>
    <recommendedName>
        <fullName evidence="12">AI-2E family transporter</fullName>
    </recommendedName>
</protein>
<evidence type="ECO:0000256" key="4">
    <source>
        <dbReference type="ARBA" id="ARBA00022475"/>
    </source>
</evidence>